<feature type="transmembrane region" description="Helical" evidence="2">
    <location>
        <begin position="32"/>
        <end position="54"/>
    </location>
</feature>
<evidence type="ECO:0000256" key="2">
    <source>
        <dbReference type="SAM" id="Phobius"/>
    </source>
</evidence>
<protein>
    <recommendedName>
        <fullName evidence="5">H(+)-exporting diphosphatase</fullName>
    </recommendedName>
</protein>
<gene>
    <name evidence="3" type="ORF">PCOR1329_LOCUS56519</name>
</gene>
<evidence type="ECO:0000256" key="1">
    <source>
        <dbReference type="SAM" id="MobiDB-lite"/>
    </source>
</evidence>
<sequence>MHHNRYAKFFAAAACGLQNGMASFWGGAVVRTTHVTGLFTDVGLLIGRLTSLMARKRFGKRFDSIDRVEVADSVNKLCFLCVLAASFLMGIIIGSKVHGVMHEYAFLVPAVVVGILGMAYLVHRVFILKQRLFSDTEMELVDISVHAVLEEDAFAQQSSRRESGATPRTPSGGCTRAAAGRSPPGRAVRVWEAAPS</sequence>
<feature type="compositionally biased region" description="Low complexity" evidence="1">
    <location>
        <begin position="176"/>
        <end position="188"/>
    </location>
</feature>
<feature type="region of interest" description="Disordered" evidence="1">
    <location>
        <begin position="156"/>
        <end position="196"/>
    </location>
</feature>
<dbReference type="Pfam" id="PF06912">
    <property type="entry name" value="DUF1275"/>
    <property type="match status" value="1"/>
</dbReference>
<accession>A0ABN9VBL8</accession>
<evidence type="ECO:0008006" key="5">
    <source>
        <dbReference type="Google" id="ProtNLM"/>
    </source>
</evidence>
<feature type="transmembrane region" description="Helical" evidence="2">
    <location>
        <begin position="104"/>
        <end position="122"/>
    </location>
</feature>
<dbReference type="InterPro" id="IPR010699">
    <property type="entry name" value="DUF1275"/>
</dbReference>
<dbReference type="EMBL" id="CAUYUJ010016956">
    <property type="protein sequence ID" value="CAK0870393.1"/>
    <property type="molecule type" value="Genomic_DNA"/>
</dbReference>
<name>A0ABN9VBL8_9DINO</name>
<reference evidence="3" key="1">
    <citation type="submission" date="2023-10" db="EMBL/GenBank/DDBJ databases">
        <authorList>
            <person name="Chen Y."/>
            <person name="Shah S."/>
            <person name="Dougan E. K."/>
            <person name="Thang M."/>
            <person name="Chan C."/>
        </authorList>
    </citation>
    <scope>NUCLEOTIDE SEQUENCE [LARGE SCALE GENOMIC DNA]</scope>
</reference>
<keyword evidence="2" id="KW-1133">Transmembrane helix</keyword>
<evidence type="ECO:0000313" key="3">
    <source>
        <dbReference type="EMBL" id="CAK0870393.1"/>
    </source>
</evidence>
<comment type="caution">
    <text evidence="3">The sequence shown here is derived from an EMBL/GenBank/DDBJ whole genome shotgun (WGS) entry which is preliminary data.</text>
</comment>
<feature type="transmembrane region" description="Helical" evidence="2">
    <location>
        <begin position="74"/>
        <end position="92"/>
    </location>
</feature>
<organism evidence="3 4">
    <name type="scientific">Prorocentrum cordatum</name>
    <dbReference type="NCBI Taxonomy" id="2364126"/>
    <lineage>
        <taxon>Eukaryota</taxon>
        <taxon>Sar</taxon>
        <taxon>Alveolata</taxon>
        <taxon>Dinophyceae</taxon>
        <taxon>Prorocentrales</taxon>
        <taxon>Prorocentraceae</taxon>
        <taxon>Prorocentrum</taxon>
    </lineage>
</organism>
<proteinExistence type="predicted"/>
<dbReference type="Proteomes" id="UP001189429">
    <property type="component" value="Unassembled WGS sequence"/>
</dbReference>
<keyword evidence="2" id="KW-0812">Transmembrane</keyword>
<keyword evidence="2" id="KW-0472">Membrane</keyword>
<evidence type="ECO:0000313" key="4">
    <source>
        <dbReference type="Proteomes" id="UP001189429"/>
    </source>
</evidence>
<keyword evidence="4" id="KW-1185">Reference proteome</keyword>